<dbReference type="EMBL" id="HACA01016472">
    <property type="protein sequence ID" value="CDW33833.1"/>
    <property type="molecule type" value="Transcribed_RNA"/>
</dbReference>
<accession>A0A0K2U6H2</accession>
<evidence type="ECO:0000313" key="1">
    <source>
        <dbReference type="EMBL" id="CDW33833.1"/>
    </source>
</evidence>
<reference evidence="1" key="1">
    <citation type="submission" date="2014-05" db="EMBL/GenBank/DDBJ databases">
        <authorList>
            <person name="Chronopoulou M."/>
        </authorList>
    </citation>
    <scope>NUCLEOTIDE SEQUENCE</scope>
    <source>
        <tissue evidence="1">Whole organism</tissue>
    </source>
</reference>
<name>A0A0K2U6H2_LEPSM</name>
<dbReference type="AlphaFoldDB" id="A0A0K2U6H2"/>
<protein>
    <submittedName>
        <fullName evidence="1">Uncharacterized protein</fullName>
    </submittedName>
</protein>
<sequence length="60" mass="7062">MISVAALASKNILKLRVEIVKNMLIFQNFGLYFHSNLMKYLPMVPNCCLHFPLYAYLFYD</sequence>
<organism evidence="1">
    <name type="scientific">Lepeophtheirus salmonis</name>
    <name type="common">Salmon louse</name>
    <name type="synonym">Caligus salmonis</name>
    <dbReference type="NCBI Taxonomy" id="72036"/>
    <lineage>
        <taxon>Eukaryota</taxon>
        <taxon>Metazoa</taxon>
        <taxon>Ecdysozoa</taxon>
        <taxon>Arthropoda</taxon>
        <taxon>Crustacea</taxon>
        <taxon>Multicrustacea</taxon>
        <taxon>Hexanauplia</taxon>
        <taxon>Copepoda</taxon>
        <taxon>Siphonostomatoida</taxon>
        <taxon>Caligidae</taxon>
        <taxon>Lepeophtheirus</taxon>
    </lineage>
</organism>
<proteinExistence type="predicted"/>